<proteinExistence type="inferred from homology"/>
<keyword evidence="5 8" id="KW-0378">Hydrolase</keyword>
<dbReference type="AlphaFoldDB" id="A0A518CN77"/>
<evidence type="ECO:0000256" key="7">
    <source>
        <dbReference type="ARBA" id="ARBA00033711"/>
    </source>
</evidence>
<dbReference type="Pfam" id="PF04029">
    <property type="entry name" value="2-ph_phosp"/>
    <property type="match status" value="1"/>
</dbReference>
<evidence type="ECO:0000256" key="8">
    <source>
        <dbReference type="HAMAP-Rule" id="MF_00490"/>
    </source>
</evidence>
<dbReference type="HAMAP" id="MF_00490">
    <property type="entry name" value="ComB"/>
    <property type="match status" value="1"/>
</dbReference>
<evidence type="ECO:0000256" key="4">
    <source>
        <dbReference type="ARBA" id="ARBA00021948"/>
    </source>
</evidence>
<dbReference type="Proteomes" id="UP000317178">
    <property type="component" value="Chromosome"/>
</dbReference>
<sequence>MPPIDIHVHLLPRICSPIDFSGQVAVVIDILRATTTIATALANGAKAVHAVQEVSEALMVAEQFIEGEYLLGGERHGEKIDGFHLDNSPLAYTPEVVNGKEIIFTTTNGTRAMAHCRMAKEIHLGSFNNLSALVNRLQEEAPKEVHLLCAGTDSLITHEDVLFAGAICEKLGAPSDQVEPGNDTAKLALDTWKTHSQSPELFYKSLCNSRGGANLVKLGFDADIRRAAELDLYEIVPNYDPKSGKITA</sequence>
<evidence type="ECO:0000256" key="1">
    <source>
        <dbReference type="ARBA" id="ARBA00001946"/>
    </source>
</evidence>
<dbReference type="InterPro" id="IPR036702">
    <property type="entry name" value="ComB-like_sf"/>
</dbReference>
<organism evidence="9 10">
    <name type="scientific">Polystyrenella longa</name>
    <dbReference type="NCBI Taxonomy" id="2528007"/>
    <lineage>
        <taxon>Bacteria</taxon>
        <taxon>Pseudomonadati</taxon>
        <taxon>Planctomycetota</taxon>
        <taxon>Planctomycetia</taxon>
        <taxon>Planctomycetales</taxon>
        <taxon>Planctomycetaceae</taxon>
        <taxon>Polystyrenella</taxon>
    </lineage>
</organism>
<dbReference type="EMBL" id="CP036281">
    <property type="protein sequence ID" value="QDU80677.1"/>
    <property type="molecule type" value="Genomic_DNA"/>
</dbReference>
<keyword evidence="6 8" id="KW-0460">Magnesium</keyword>
<dbReference type="GO" id="GO:0000287">
    <property type="term" value="F:magnesium ion binding"/>
    <property type="evidence" value="ECO:0007669"/>
    <property type="project" value="UniProtKB-UniRule"/>
</dbReference>
<reference evidence="9 10" key="1">
    <citation type="submission" date="2019-02" db="EMBL/GenBank/DDBJ databases">
        <title>Deep-cultivation of Planctomycetes and their phenomic and genomic characterization uncovers novel biology.</title>
        <authorList>
            <person name="Wiegand S."/>
            <person name="Jogler M."/>
            <person name="Boedeker C."/>
            <person name="Pinto D."/>
            <person name="Vollmers J."/>
            <person name="Rivas-Marin E."/>
            <person name="Kohn T."/>
            <person name="Peeters S.H."/>
            <person name="Heuer A."/>
            <person name="Rast P."/>
            <person name="Oberbeckmann S."/>
            <person name="Bunk B."/>
            <person name="Jeske O."/>
            <person name="Meyerdierks A."/>
            <person name="Storesund J.E."/>
            <person name="Kallscheuer N."/>
            <person name="Luecker S."/>
            <person name="Lage O.M."/>
            <person name="Pohl T."/>
            <person name="Merkel B.J."/>
            <person name="Hornburger P."/>
            <person name="Mueller R.-W."/>
            <person name="Bruemmer F."/>
            <person name="Labrenz M."/>
            <person name="Spormann A.M."/>
            <person name="Op den Camp H."/>
            <person name="Overmann J."/>
            <person name="Amann R."/>
            <person name="Jetten M.S.M."/>
            <person name="Mascher T."/>
            <person name="Medema M.H."/>
            <person name="Devos D.P."/>
            <person name="Kaster A.-K."/>
            <person name="Ovreas L."/>
            <person name="Rohde M."/>
            <person name="Galperin M.Y."/>
            <person name="Jogler C."/>
        </authorList>
    </citation>
    <scope>NUCLEOTIDE SEQUENCE [LARGE SCALE GENOMIC DNA]</scope>
    <source>
        <strain evidence="9 10">Pla110</strain>
    </source>
</reference>
<dbReference type="PANTHER" id="PTHR37311:SF1">
    <property type="entry name" value="2-PHOSPHOSULFOLACTATE PHOSPHATASE-RELATED"/>
    <property type="match status" value="1"/>
</dbReference>
<evidence type="ECO:0000256" key="6">
    <source>
        <dbReference type="ARBA" id="ARBA00022842"/>
    </source>
</evidence>
<dbReference type="EC" id="3.1.3.71" evidence="3 8"/>
<evidence type="ECO:0000256" key="2">
    <source>
        <dbReference type="ARBA" id="ARBA00009997"/>
    </source>
</evidence>
<name>A0A518CN77_9PLAN</name>
<protein>
    <recommendedName>
        <fullName evidence="4 8">Probable 2-phosphosulfolactate phosphatase</fullName>
        <ecNumber evidence="3 8">3.1.3.71</ecNumber>
    </recommendedName>
</protein>
<dbReference type="FunFam" id="3.90.1560.10:FF:000001">
    <property type="entry name" value="Probable 2-phosphosulfolactate phosphatase"/>
    <property type="match status" value="1"/>
</dbReference>
<dbReference type="GO" id="GO:0050532">
    <property type="term" value="F:2-phosphosulfolactate phosphatase activity"/>
    <property type="evidence" value="ECO:0007669"/>
    <property type="project" value="UniProtKB-UniRule"/>
</dbReference>
<comment type="cofactor">
    <cofactor evidence="1 8">
        <name>Mg(2+)</name>
        <dbReference type="ChEBI" id="CHEBI:18420"/>
    </cofactor>
</comment>
<dbReference type="KEGG" id="plon:Pla110_24090"/>
<dbReference type="SUPFAM" id="SSF142823">
    <property type="entry name" value="ComB-like"/>
    <property type="match status" value="1"/>
</dbReference>
<dbReference type="Gene3D" id="3.90.1560.10">
    <property type="entry name" value="ComB-like"/>
    <property type="match status" value="1"/>
</dbReference>
<evidence type="ECO:0000313" key="10">
    <source>
        <dbReference type="Proteomes" id="UP000317178"/>
    </source>
</evidence>
<dbReference type="RefSeq" id="WP_144995932.1">
    <property type="nucleotide sequence ID" value="NZ_CP036281.1"/>
</dbReference>
<evidence type="ECO:0000256" key="5">
    <source>
        <dbReference type="ARBA" id="ARBA00022801"/>
    </source>
</evidence>
<accession>A0A518CN77</accession>
<evidence type="ECO:0000313" key="9">
    <source>
        <dbReference type="EMBL" id="QDU80677.1"/>
    </source>
</evidence>
<evidence type="ECO:0000256" key="3">
    <source>
        <dbReference type="ARBA" id="ARBA00012953"/>
    </source>
</evidence>
<dbReference type="PANTHER" id="PTHR37311">
    <property type="entry name" value="2-PHOSPHOSULFOLACTATE PHOSPHATASE-RELATED"/>
    <property type="match status" value="1"/>
</dbReference>
<gene>
    <name evidence="8 9" type="primary">comB</name>
    <name evidence="9" type="ORF">Pla110_24090</name>
</gene>
<comment type="similarity">
    <text evidence="2 8">Belongs to the ComB family.</text>
</comment>
<dbReference type="GO" id="GO:0050545">
    <property type="term" value="F:sulfopyruvate decarboxylase activity"/>
    <property type="evidence" value="ECO:0007669"/>
    <property type="project" value="TreeGrafter"/>
</dbReference>
<dbReference type="InterPro" id="IPR005238">
    <property type="entry name" value="ComB-like"/>
</dbReference>
<comment type="catalytic activity">
    <reaction evidence="7 8">
        <text>(2R)-O-phospho-3-sulfolactate + H2O = (2R)-3-sulfolactate + phosphate</text>
        <dbReference type="Rhea" id="RHEA:23416"/>
        <dbReference type="ChEBI" id="CHEBI:15377"/>
        <dbReference type="ChEBI" id="CHEBI:15597"/>
        <dbReference type="ChEBI" id="CHEBI:43474"/>
        <dbReference type="ChEBI" id="CHEBI:58738"/>
        <dbReference type="EC" id="3.1.3.71"/>
    </reaction>
</comment>
<keyword evidence="10" id="KW-1185">Reference proteome</keyword>
<dbReference type="OrthoDB" id="4913at2"/>